<keyword evidence="4 8" id="KW-1133">Transmembrane helix</keyword>
<dbReference type="GO" id="GO:0005886">
    <property type="term" value="C:plasma membrane"/>
    <property type="evidence" value="ECO:0007669"/>
    <property type="project" value="UniProtKB-SubCell"/>
</dbReference>
<dbReference type="GO" id="GO:0022857">
    <property type="term" value="F:transmembrane transporter activity"/>
    <property type="evidence" value="ECO:0007669"/>
    <property type="project" value="TreeGrafter"/>
</dbReference>
<feature type="transmembrane region" description="Helical" evidence="8">
    <location>
        <begin position="57"/>
        <end position="78"/>
    </location>
</feature>
<keyword evidence="5 8" id="KW-0472">Membrane</keyword>
<dbReference type="Proteomes" id="UP000293781">
    <property type="component" value="Unassembled WGS sequence"/>
</dbReference>
<comment type="subcellular location">
    <subcellularLocation>
        <location evidence="1">Cell membrane</location>
        <topology evidence="1">Multi-pass membrane protein</topology>
    </subcellularLocation>
</comment>
<evidence type="ECO:0000313" key="10">
    <source>
        <dbReference type="EMBL" id="RZT76882.1"/>
    </source>
</evidence>
<dbReference type="AlphaFoldDB" id="A0A4Q7U7L7"/>
<keyword evidence="2" id="KW-1003">Cell membrane</keyword>
<evidence type="ECO:0000256" key="6">
    <source>
        <dbReference type="ARBA" id="ARBA00038076"/>
    </source>
</evidence>
<dbReference type="Pfam" id="PF02687">
    <property type="entry name" value="FtsX"/>
    <property type="match status" value="1"/>
</dbReference>
<feature type="transmembrane region" description="Helical" evidence="8">
    <location>
        <begin position="891"/>
        <end position="913"/>
    </location>
</feature>
<comment type="similarity">
    <text evidence="6">Belongs to the ABC-4 integral membrane protein family.</text>
</comment>
<feature type="transmembrane region" description="Helical" evidence="8">
    <location>
        <begin position="448"/>
        <end position="467"/>
    </location>
</feature>
<evidence type="ECO:0000256" key="3">
    <source>
        <dbReference type="ARBA" id="ARBA00022692"/>
    </source>
</evidence>
<reference evidence="10 11" key="1">
    <citation type="submission" date="2019-02" db="EMBL/GenBank/DDBJ databases">
        <title>Sequencing the genomes of 1000 actinobacteria strains.</title>
        <authorList>
            <person name="Klenk H.-P."/>
        </authorList>
    </citation>
    <scope>NUCLEOTIDE SEQUENCE [LARGE SCALE GENOMIC DNA]</scope>
    <source>
        <strain evidence="10 11">DSM 45888</strain>
    </source>
</reference>
<evidence type="ECO:0000259" key="9">
    <source>
        <dbReference type="Pfam" id="PF02687"/>
    </source>
</evidence>
<sequence length="925" mass="95634">MTIRRPTRAPAQADTTTPRPVARPTPVRRRRFAELTGSWRAALRIARRESRRAPRRTALVLAMIALPVAALAFLAASYDMAELTPEERVARRLGVADAELQWIASAPVRQDEWGAGWYVQDGEPPARVTAAQMTALLGPGSRVTEVRPRVPLTLRGPRRDEIVDGRVLDLTDPLARGLVRFRAGRPPQQPGEVAVSPAALRRLDLRLGQAVATADGSRAYTVVGVVEFPDDLGPVVALHPGAVPTTGPAPGSVWLADLPAPVDAALVSRLNDRGVVITARDPIGTRTGADRTGFGLIGGSNANDLSTGVLIAGLGLLEVVLLVGPAFAVGVRRRRRDLALVAVAGGDAAQLRRVVLADGVVLGLLGAAAGLLVGVGAAFAGRPLMEQYVFGTRFGGYRCWPTALVLLGGVAVLAGVLAALAPAWTAARQDVSAGLAGRRTPPASRGRWLTVGVALVLGGAGLAAFGATRTSPAVILTGLILGELGLVCCTPTLLGALARLGRVLPLAPRIALRDASRNRAAAAPAICAVMAAVASSVALGAYLASDGVRDARAYRPALPTGHLLMYANRPDGQPTLAQVTDAARDQLGVDVVATVYAPDCDATGTVYCDVAPVLPPSQTCPWQPGDRLPAAHRQQARADPRCRIPEVDYFGGYVEPGVDDGTALPLLTGADPATTAAASAVLRAGGVVVTDPRYLHDGLVTVRVSNADGNPDASTTVRDLPGYALPEAAGPSRLLLSTAAARRLGLSWSSAGWVVGTTTPPDEERQARFAAALRPFGTFTLNVEYGGARRDVSPLLLLLAVAAGLITVGAAGIATALAAAEGRAELTTLAAVGAAPGVRRLLAICQAGVIAGLGSVLGIVAGLGTAAIVLVSVNRQYANDWPVSAPYPFLVPWPALGVLVLVPVVAMLGAGLFTRARLPIERRLD</sequence>
<feature type="compositionally biased region" description="Low complexity" evidence="7">
    <location>
        <begin position="15"/>
        <end position="25"/>
    </location>
</feature>
<feature type="transmembrane region" description="Helical" evidence="8">
    <location>
        <begin position="473"/>
        <end position="500"/>
    </location>
</feature>
<evidence type="ECO:0000256" key="8">
    <source>
        <dbReference type="SAM" id="Phobius"/>
    </source>
</evidence>
<accession>A0A4Q7U7L7</accession>
<dbReference type="InterPro" id="IPR003838">
    <property type="entry name" value="ABC3_permease_C"/>
</dbReference>
<evidence type="ECO:0000256" key="4">
    <source>
        <dbReference type="ARBA" id="ARBA00022989"/>
    </source>
</evidence>
<feature type="domain" description="ABC3 transporter permease C-terminal" evidence="9">
    <location>
        <begin position="310"/>
        <end position="430"/>
    </location>
</feature>
<protein>
    <submittedName>
        <fullName evidence="10">Putative ABC transport system permease protein</fullName>
    </submittedName>
</protein>
<keyword evidence="11" id="KW-1185">Reference proteome</keyword>
<dbReference type="PANTHER" id="PTHR30572:SF4">
    <property type="entry name" value="ABC TRANSPORTER PERMEASE YTRF"/>
    <property type="match status" value="1"/>
</dbReference>
<gene>
    <name evidence="10" type="ORF">EV382_0013</name>
</gene>
<evidence type="ECO:0000313" key="11">
    <source>
        <dbReference type="Proteomes" id="UP000293781"/>
    </source>
</evidence>
<keyword evidence="3 8" id="KW-0812">Transmembrane</keyword>
<dbReference type="PANTHER" id="PTHR30572">
    <property type="entry name" value="MEMBRANE COMPONENT OF TRANSPORTER-RELATED"/>
    <property type="match status" value="1"/>
</dbReference>
<evidence type="ECO:0000256" key="7">
    <source>
        <dbReference type="SAM" id="MobiDB-lite"/>
    </source>
</evidence>
<feature type="transmembrane region" description="Helical" evidence="8">
    <location>
        <begin position="841"/>
        <end position="871"/>
    </location>
</feature>
<feature type="transmembrane region" description="Helical" evidence="8">
    <location>
        <begin position="400"/>
        <end position="427"/>
    </location>
</feature>
<feature type="transmembrane region" description="Helical" evidence="8">
    <location>
        <begin position="521"/>
        <end position="544"/>
    </location>
</feature>
<feature type="transmembrane region" description="Helical" evidence="8">
    <location>
        <begin position="360"/>
        <end position="380"/>
    </location>
</feature>
<feature type="transmembrane region" description="Helical" evidence="8">
    <location>
        <begin position="309"/>
        <end position="331"/>
    </location>
</feature>
<name>A0A4Q7U7L7_9ACTN</name>
<proteinExistence type="inferred from homology"/>
<evidence type="ECO:0000256" key="5">
    <source>
        <dbReference type="ARBA" id="ARBA00023136"/>
    </source>
</evidence>
<feature type="region of interest" description="Disordered" evidence="7">
    <location>
        <begin position="1"/>
        <end position="26"/>
    </location>
</feature>
<dbReference type="EMBL" id="SHKK01000001">
    <property type="protein sequence ID" value="RZT76882.1"/>
    <property type="molecule type" value="Genomic_DNA"/>
</dbReference>
<feature type="transmembrane region" description="Helical" evidence="8">
    <location>
        <begin position="795"/>
        <end position="820"/>
    </location>
</feature>
<evidence type="ECO:0000256" key="1">
    <source>
        <dbReference type="ARBA" id="ARBA00004651"/>
    </source>
</evidence>
<comment type="caution">
    <text evidence="10">The sequence shown here is derived from an EMBL/GenBank/DDBJ whole genome shotgun (WGS) entry which is preliminary data.</text>
</comment>
<dbReference type="RefSeq" id="WP_244236473.1">
    <property type="nucleotide sequence ID" value="NZ_SHKK01000001.1"/>
</dbReference>
<evidence type="ECO:0000256" key="2">
    <source>
        <dbReference type="ARBA" id="ARBA00022475"/>
    </source>
</evidence>
<organism evidence="10 11">
    <name type="scientific">Micromonospora violae</name>
    <dbReference type="NCBI Taxonomy" id="1278207"/>
    <lineage>
        <taxon>Bacteria</taxon>
        <taxon>Bacillati</taxon>
        <taxon>Actinomycetota</taxon>
        <taxon>Actinomycetes</taxon>
        <taxon>Micromonosporales</taxon>
        <taxon>Micromonosporaceae</taxon>
        <taxon>Micromonospora</taxon>
    </lineage>
</organism>
<dbReference type="InterPro" id="IPR050250">
    <property type="entry name" value="Macrolide_Exporter_MacB"/>
</dbReference>